<dbReference type="Proteomes" id="UP001237595">
    <property type="component" value="Unassembled WGS sequence"/>
</dbReference>
<proteinExistence type="predicted"/>
<gene>
    <name evidence="3" type="ORF">QFW96_19185</name>
</gene>
<evidence type="ECO:0000256" key="2">
    <source>
        <dbReference type="SAM" id="SignalP"/>
    </source>
</evidence>
<organism evidence="3 4">
    <name type="scientific">Saccharopolyspora ipomoeae</name>
    <dbReference type="NCBI Taxonomy" id="3042027"/>
    <lineage>
        <taxon>Bacteria</taxon>
        <taxon>Bacillati</taxon>
        <taxon>Actinomycetota</taxon>
        <taxon>Actinomycetes</taxon>
        <taxon>Pseudonocardiales</taxon>
        <taxon>Pseudonocardiaceae</taxon>
        <taxon>Saccharopolyspora</taxon>
    </lineage>
</organism>
<name>A0ABT6PRY5_9PSEU</name>
<evidence type="ECO:0000256" key="1">
    <source>
        <dbReference type="SAM" id="MobiDB-lite"/>
    </source>
</evidence>
<comment type="caution">
    <text evidence="3">The sequence shown here is derived from an EMBL/GenBank/DDBJ whole genome shotgun (WGS) entry which is preliminary data.</text>
</comment>
<dbReference type="EMBL" id="JASAOF010000012">
    <property type="protein sequence ID" value="MDI2030767.1"/>
    <property type="molecule type" value="Genomic_DNA"/>
</dbReference>
<evidence type="ECO:0000313" key="3">
    <source>
        <dbReference type="EMBL" id="MDI2030767.1"/>
    </source>
</evidence>
<feature type="chain" id="PRO_5047098847" description="ATP-binding protein" evidence="2">
    <location>
        <begin position="28"/>
        <end position="330"/>
    </location>
</feature>
<feature type="signal peptide" evidence="2">
    <location>
        <begin position="1"/>
        <end position="27"/>
    </location>
</feature>
<sequence length="330" mass="31535">MKRTFTAAAAVLVGGAGAVSFAATATAAESPQLPASLPTDNGVANTAFHAAGTLASAQKTVGDVVPLDQQLTGRSGDPVSQVVSGTPAGTLLKPVVDAVQDASTGHTHSLDPASALDEVPLPTGSTLPAGKSGLPGLDALGPVTDVTGGLPVADSLPVGKSGLPGGDVLKPVTDLVGGGLPVGKSGLPGADILKPVTDLIGGGLPVAGALPVGKSGATDALPTGALPTTLTGTLDQVTQSAPQTKPGQQATPVPTNIVGDTVSNVLENNTEVGGSALPTGKAGDPVGGLAGGLPVVSDVQGITGKAGSPLDKVNDVVSHGPLGSATQLGN</sequence>
<accession>A0ABT6PRY5</accession>
<protein>
    <recommendedName>
        <fullName evidence="5">ATP-binding protein</fullName>
    </recommendedName>
</protein>
<evidence type="ECO:0008006" key="5">
    <source>
        <dbReference type="Google" id="ProtNLM"/>
    </source>
</evidence>
<keyword evidence="2" id="KW-0732">Signal</keyword>
<dbReference type="RefSeq" id="WP_281457067.1">
    <property type="nucleotide sequence ID" value="NZ_JASAOF010000012.1"/>
</dbReference>
<reference evidence="3 4" key="1">
    <citation type="submission" date="2023-04" db="EMBL/GenBank/DDBJ databases">
        <title>Draft genome sequence of Saccharopolyspora sp. TS4A08 isolated from sweet potato rhizospheric soil.</title>
        <authorList>
            <person name="Suksaard P."/>
            <person name="Duangmal K."/>
        </authorList>
    </citation>
    <scope>NUCLEOTIDE SEQUENCE [LARGE SCALE GENOMIC DNA]</scope>
    <source>
        <strain evidence="3 4">TS4A08</strain>
    </source>
</reference>
<keyword evidence="4" id="KW-1185">Reference proteome</keyword>
<feature type="region of interest" description="Disordered" evidence="1">
    <location>
        <begin position="304"/>
        <end position="330"/>
    </location>
</feature>
<evidence type="ECO:0000313" key="4">
    <source>
        <dbReference type="Proteomes" id="UP001237595"/>
    </source>
</evidence>